<dbReference type="InterPro" id="IPR011611">
    <property type="entry name" value="PfkB_dom"/>
</dbReference>
<dbReference type="PROSITE" id="PS00583">
    <property type="entry name" value="PFKB_KINASES_1"/>
    <property type="match status" value="1"/>
</dbReference>
<dbReference type="GO" id="GO:0004747">
    <property type="term" value="F:ribokinase activity"/>
    <property type="evidence" value="ECO:0007669"/>
    <property type="project" value="UniProtKB-EC"/>
</dbReference>
<dbReference type="AlphaFoldDB" id="A0A564ZK45"/>
<proteinExistence type="predicted"/>
<dbReference type="PROSITE" id="PS00584">
    <property type="entry name" value="PFKB_KINASES_2"/>
    <property type="match status" value="1"/>
</dbReference>
<evidence type="ECO:0000313" key="4">
    <source>
        <dbReference type="EMBL" id="VUZ84918.1"/>
    </source>
</evidence>
<feature type="domain" description="Carbohydrate kinase PfkB" evidence="3">
    <location>
        <begin position="49"/>
        <end position="346"/>
    </location>
</feature>
<dbReference type="GO" id="GO:0033785">
    <property type="term" value="F:heptose 7-phosphate kinase activity"/>
    <property type="evidence" value="ECO:0007669"/>
    <property type="project" value="TreeGrafter"/>
</dbReference>
<evidence type="ECO:0000256" key="2">
    <source>
        <dbReference type="ARBA" id="ARBA00022777"/>
    </source>
</evidence>
<dbReference type="EC" id="2.7.1.15" evidence="4"/>
<evidence type="ECO:0000256" key="1">
    <source>
        <dbReference type="ARBA" id="ARBA00022679"/>
    </source>
</evidence>
<dbReference type="InterPro" id="IPR002173">
    <property type="entry name" value="Carboh/pur_kinase_PfkB_CS"/>
</dbReference>
<dbReference type="GO" id="GO:0033786">
    <property type="term" value="F:heptose-1-phosphate adenylyltransferase activity"/>
    <property type="evidence" value="ECO:0007669"/>
    <property type="project" value="TreeGrafter"/>
</dbReference>
<gene>
    <name evidence="4" type="ORF">MELA_01293</name>
</gene>
<dbReference type="Pfam" id="PF00294">
    <property type="entry name" value="PfkB"/>
    <property type="match status" value="1"/>
</dbReference>
<keyword evidence="1 4" id="KW-0808">Transferase</keyword>
<dbReference type="CDD" id="cd01172">
    <property type="entry name" value="RfaE_like"/>
    <property type="match status" value="1"/>
</dbReference>
<evidence type="ECO:0000259" key="3">
    <source>
        <dbReference type="Pfam" id="PF00294"/>
    </source>
</evidence>
<dbReference type="InterPro" id="IPR029056">
    <property type="entry name" value="Ribokinase-like"/>
</dbReference>
<dbReference type="PANTHER" id="PTHR46969">
    <property type="entry name" value="BIFUNCTIONAL PROTEIN HLDE"/>
    <property type="match status" value="1"/>
</dbReference>
<keyword evidence="5" id="KW-1185">Reference proteome</keyword>
<dbReference type="FunFam" id="3.40.1190.20:FF:000002">
    <property type="entry name" value="Bifunctional protein HldE"/>
    <property type="match status" value="1"/>
</dbReference>
<evidence type="ECO:0000313" key="5">
    <source>
        <dbReference type="Proteomes" id="UP000334340"/>
    </source>
</evidence>
<dbReference type="GO" id="GO:0005829">
    <property type="term" value="C:cytosol"/>
    <property type="evidence" value="ECO:0007669"/>
    <property type="project" value="TreeGrafter"/>
</dbReference>
<dbReference type="InterPro" id="IPR011913">
    <property type="entry name" value="RfaE_dom_I"/>
</dbReference>
<dbReference type="NCBIfam" id="TIGR02198">
    <property type="entry name" value="rfaE_dom_I"/>
    <property type="match status" value="1"/>
</dbReference>
<dbReference type="Gene3D" id="3.40.1190.20">
    <property type="match status" value="1"/>
</dbReference>
<dbReference type="PANTHER" id="PTHR46969:SF1">
    <property type="entry name" value="BIFUNCTIONAL PROTEIN HLDE"/>
    <property type="match status" value="1"/>
</dbReference>
<dbReference type="EMBL" id="CABIKM010000021">
    <property type="protein sequence ID" value="VUZ84918.1"/>
    <property type="molecule type" value="Genomic_DNA"/>
</dbReference>
<accession>A0A564ZK45</accession>
<organism evidence="4 5">
    <name type="scientific">Candidatus Methylomirabilis lanthanidiphila</name>
    <dbReference type="NCBI Taxonomy" id="2211376"/>
    <lineage>
        <taxon>Bacteria</taxon>
        <taxon>Candidatus Methylomirabilota</taxon>
        <taxon>Candidatus Methylomirabilia</taxon>
        <taxon>Candidatus Methylomirabilales</taxon>
        <taxon>Candidatus Methylomirabilaceae</taxon>
        <taxon>Candidatus Methylomirabilis</taxon>
    </lineage>
</organism>
<dbReference type="Proteomes" id="UP000334340">
    <property type="component" value="Unassembled WGS sequence"/>
</dbReference>
<sequence length="360" mass="38764">MTVSGQSGKRLNFLTSSATLTHKRYQRIRLREGGAVIRYRQIVTRFPKKQLLVLGDIMMDEYIWGSVSRLSPEAPVPVVEVKAESCRLGGGGNVAANIQSLGGQAVLVGVVGNDLPGERLIHAIEAAGVKTDGVVVDRARPTTVKTRVIAGSQQIVRFDRESMSDLSKEAVDRLLEIVERRLTDTDGVLISDYAKGVISKRVARHILSLAKRYRKVVVVDPKVHHFPLYKGATVITPNHHEALAFAHLPAWGQEDMLAVAGRELLRKLEVTAILVTRGEAGMSLFEDGRVTHIPAVAKEVYDVTGAGDTVLAALALAMASGASLREAAVIANHAAGVVVGRAGTATISREELVDALKDRV</sequence>
<protein>
    <submittedName>
        <fullName evidence="4">Ribokinase</fullName>
        <ecNumber evidence="4">2.7.1.15</ecNumber>
    </submittedName>
</protein>
<keyword evidence="2 4" id="KW-0418">Kinase</keyword>
<dbReference type="SUPFAM" id="SSF53613">
    <property type="entry name" value="Ribokinase-like"/>
    <property type="match status" value="1"/>
</dbReference>
<reference evidence="4 5" key="1">
    <citation type="submission" date="2019-07" db="EMBL/GenBank/DDBJ databases">
        <authorList>
            <person name="Cremers G."/>
        </authorList>
    </citation>
    <scope>NUCLEOTIDE SEQUENCE [LARGE SCALE GENOMIC DNA]</scope>
</reference>
<name>A0A564ZK45_9BACT</name>